<dbReference type="Proteomes" id="UP000318231">
    <property type="component" value="Chromosome"/>
</dbReference>
<organism evidence="3 4">
    <name type="scientific">Ureaplasma urealyticum</name>
    <name type="common">Ureaplasma urealyticum biotype 2</name>
    <dbReference type="NCBI Taxonomy" id="2130"/>
    <lineage>
        <taxon>Bacteria</taxon>
        <taxon>Bacillati</taxon>
        <taxon>Mycoplasmatota</taxon>
        <taxon>Mycoplasmoidales</taxon>
        <taxon>Mycoplasmoidaceae</taxon>
        <taxon>Ureaplasma</taxon>
    </lineage>
</organism>
<evidence type="ECO:0000256" key="2">
    <source>
        <dbReference type="SAM" id="Phobius"/>
    </source>
</evidence>
<keyword evidence="2" id="KW-0812">Transmembrane</keyword>
<keyword evidence="2" id="KW-1133">Transmembrane helix</keyword>
<feature type="transmembrane region" description="Helical" evidence="2">
    <location>
        <begin position="295"/>
        <end position="318"/>
    </location>
</feature>
<dbReference type="NCBIfam" id="NF045846">
    <property type="entry name" value="MSC0882_dom"/>
    <property type="match status" value="1"/>
</dbReference>
<feature type="compositionally biased region" description="Basic and acidic residues" evidence="1">
    <location>
        <begin position="12"/>
        <end position="22"/>
    </location>
</feature>
<feature type="region of interest" description="Disordered" evidence="1">
    <location>
        <begin position="1"/>
        <end position="22"/>
    </location>
</feature>
<protein>
    <submittedName>
        <fullName evidence="3">Uncharacterized protein</fullName>
    </submittedName>
</protein>
<feature type="compositionally biased region" description="Polar residues" evidence="1">
    <location>
        <begin position="1"/>
        <end position="10"/>
    </location>
</feature>
<dbReference type="RefSeq" id="WP_004025627.1">
    <property type="nucleotide sequence ID" value="NZ_CP041200.1"/>
</dbReference>
<feature type="transmembrane region" description="Helical" evidence="2">
    <location>
        <begin position="230"/>
        <end position="250"/>
    </location>
</feature>
<proteinExistence type="predicted"/>
<feature type="transmembrane region" description="Helical" evidence="2">
    <location>
        <begin position="200"/>
        <end position="218"/>
    </location>
</feature>
<name>A0AAP9A9T8_UREUR</name>
<evidence type="ECO:0000313" key="4">
    <source>
        <dbReference type="Proteomes" id="UP000318231"/>
    </source>
</evidence>
<dbReference type="EMBL" id="CP041200">
    <property type="protein sequence ID" value="QDI64787.1"/>
    <property type="molecule type" value="Genomic_DNA"/>
</dbReference>
<keyword evidence="2" id="KW-0472">Membrane</keyword>
<sequence>MPRINTQVFNENDDKNTIKNNNDKTIDQNKIRADIEHARLLETKEYNANFYPSNDPQYTLIKKQDDCAKLKPTLNFDDGDQLITIAPTQNYANLKLRDVEVDQKNSIIYEPKKELINQNLIQEDLNNPHLSVSQKRNGFIQKTRSFIPQNISEFIYHNEDIADQNQYENNLTFSQLEQKVNQKNTPDFYLKEIHAIRNKIIVWTMLLAIGMGLLFYLVYEVVVNHFNPWIFLPVSVYCVLMIFFLALSCSNFANFKKEMHYQQNNFDRTKATNFIVGIYRKLVVMHINVNWIASYLYLTSLFMILGVFVVSYFMNLYYNAAIGSRFGDLIVKIPAIVSEQFTQKASINKNPLWAIIGLGVILGLTFIIHLWLIFNAHHRVNRIQSYYVNEIISGEEIIQLKKQANRRGLVIFLVLSIILGLIFYLMYTILKRKYSIKK</sequence>
<accession>A0AAP9A9T8</accession>
<dbReference type="InterPro" id="IPR059214">
    <property type="entry name" value="MSC_0882-like"/>
</dbReference>
<dbReference type="GeneID" id="93848694"/>
<evidence type="ECO:0000313" key="3">
    <source>
        <dbReference type="EMBL" id="QDI64787.1"/>
    </source>
</evidence>
<dbReference type="AlphaFoldDB" id="A0AAP9A9T8"/>
<reference evidence="3 4" key="1">
    <citation type="submission" date="2019-07" db="EMBL/GenBank/DDBJ databases">
        <title>Comparative genomics of three clinical Ureaplasma species: analysis of their core genomes and virulence factors.</title>
        <authorList>
            <person name="Yang T."/>
            <person name="Zhang Y."/>
            <person name="Li X."/>
            <person name="Kong Y."/>
            <person name="Yu H."/>
            <person name="Ruan Z."/>
            <person name="Xie X."/>
            <person name="Zhang J."/>
        </authorList>
    </citation>
    <scope>NUCLEOTIDE SEQUENCE [LARGE SCALE GENOMIC DNA]</scope>
    <source>
        <strain evidence="3 4">132</strain>
    </source>
</reference>
<gene>
    <name evidence="3" type="ORF">FJM05_01045</name>
</gene>
<feature type="transmembrane region" description="Helical" evidence="2">
    <location>
        <begin position="352"/>
        <end position="374"/>
    </location>
</feature>
<feature type="transmembrane region" description="Helical" evidence="2">
    <location>
        <begin position="409"/>
        <end position="430"/>
    </location>
</feature>
<evidence type="ECO:0000256" key="1">
    <source>
        <dbReference type="SAM" id="MobiDB-lite"/>
    </source>
</evidence>